<evidence type="ECO:0000256" key="3">
    <source>
        <dbReference type="ARBA" id="ARBA00022946"/>
    </source>
</evidence>
<name>A0A1X2GU39_9FUNG</name>
<dbReference type="Proteomes" id="UP000242146">
    <property type="component" value="Unassembled WGS sequence"/>
</dbReference>
<keyword evidence="2" id="KW-0999">Mitochondrion inner membrane</keyword>
<dbReference type="PANTHER" id="PTHR11504">
    <property type="entry name" value="CYTOCHROME C OXIDASE POLYPEPTIDE VIA"/>
    <property type="match status" value="1"/>
</dbReference>
<comment type="subcellular location">
    <subcellularLocation>
        <location evidence="1">Mitochondrion inner membrane</location>
    </subcellularLocation>
</comment>
<dbReference type="Pfam" id="PF02046">
    <property type="entry name" value="COX6A"/>
    <property type="match status" value="1"/>
</dbReference>
<dbReference type="STRING" id="101127.A0A1X2GU39"/>
<dbReference type="PIRSF" id="PIRSF000277">
    <property type="entry name" value="COX6A1"/>
    <property type="match status" value="1"/>
</dbReference>
<comment type="similarity">
    <text evidence="6">Belongs to the cytochrome c oxidase subunit 6A family.</text>
</comment>
<dbReference type="EMBL" id="MCGT01000003">
    <property type="protein sequence ID" value="ORX61523.1"/>
    <property type="molecule type" value="Genomic_DNA"/>
</dbReference>
<evidence type="ECO:0000256" key="2">
    <source>
        <dbReference type="ARBA" id="ARBA00022792"/>
    </source>
</evidence>
<dbReference type="OrthoDB" id="5947505at2759"/>
<proteinExistence type="inferred from homology"/>
<dbReference type="InterPro" id="IPR001349">
    <property type="entry name" value="Cyt_c_oxidase_su6a"/>
</dbReference>
<keyword evidence="5" id="KW-0472">Membrane</keyword>
<evidence type="ECO:0000256" key="6">
    <source>
        <dbReference type="RuleBase" id="RU004396"/>
    </source>
</evidence>
<keyword evidence="3" id="KW-0809">Transit peptide</keyword>
<reference evidence="7 8" key="1">
    <citation type="submission" date="2016-07" db="EMBL/GenBank/DDBJ databases">
        <title>Pervasive Adenine N6-methylation of Active Genes in Fungi.</title>
        <authorList>
            <consortium name="DOE Joint Genome Institute"/>
            <person name="Mondo S.J."/>
            <person name="Dannebaum R.O."/>
            <person name="Kuo R.C."/>
            <person name="Labutti K."/>
            <person name="Haridas S."/>
            <person name="Kuo A."/>
            <person name="Salamov A."/>
            <person name="Ahrendt S.R."/>
            <person name="Lipzen A."/>
            <person name="Sullivan W."/>
            <person name="Andreopoulos W.B."/>
            <person name="Clum A."/>
            <person name="Lindquist E."/>
            <person name="Daum C."/>
            <person name="Ramamoorthy G.K."/>
            <person name="Gryganskyi A."/>
            <person name="Culley D."/>
            <person name="Magnuson J.K."/>
            <person name="James T.Y."/>
            <person name="O'Malley M.A."/>
            <person name="Stajich J.E."/>
            <person name="Spatafora J.W."/>
            <person name="Visel A."/>
            <person name="Grigoriev I.V."/>
        </authorList>
    </citation>
    <scope>NUCLEOTIDE SEQUENCE [LARGE SCALE GENOMIC DNA]</scope>
    <source>
        <strain evidence="7 8">NRRL 3301</strain>
    </source>
</reference>
<dbReference type="AlphaFoldDB" id="A0A1X2GU39"/>
<organism evidence="7 8">
    <name type="scientific">Hesseltinella vesiculosa</name>
    <dbReference type="NCBI Taxonomy" id="101127"/>
    <lineage>
        <taxon>Eukaryota</taxon>
        <taxon>Fungi</taxon>
        <taxon>Fungi incertae sedis</taxon>
        <taxon>Mucoromycota</taxon>
        <taxon>Mucoromycotina</taxon>
        <taxon>Mucoromycetes</taxon>
        <taxon>Mucorales</taxon>
        <taxon>Cunninghamellaceae</taxon>
        <taxon>Hesseltinella</taxon>
    </lineage>
</organism>
<evidence type="ECO:0000256" key="5">
    <source>
        <dbReference type="ARBA" id="ARBA00023136"/>
    </source>
</evidence>
<dbReference type="SUPFAM" id="SSF81411">
    <property type="entry name" value="Mitochondrial cytochrome c oxidase subunit VIa"/>
    <property type="match status" value="1"/>
</dbReference>
<accession>A0A1X2GU39</accession>
<keyword evidence="8" id="KW-1185">Reference proteome</keyword>
<evidence type="ECO:0000256" key="1">
    <source>
        <dbReference type="ARBA" id="ARBA00004273"/>
    </source>
</evidence>
<dbReference type="GO" id="GO:0006123">
    <property type="term" value="P:mitochondrial electron transport, cytochrome c to oxygen"/>
    <property type="evidence" value="ECO:0007669"/>
    <property type="project" value="TreeGrafter"/>
</dbReference>
<comment type="caution">
    <text evidence="7">The sequence shown here is derived from an EMBL/GenBank/DDBJ whole genome shotgun (WGS) entry which is preliminary data.</text>
</comment>
<dbReference type="GO" id="GO:0005743">
    <property type="term" value="C:mitochondrial inner membrane"/>
    <property type="evidence" value="ECO:0007669"/>
    <property type="project" value="UniProtKB-SubCell"/>
</dbReference>
<keyword evidence="4" id="KW-0496">Mitochondrion</keyword>
<dbReference type="PANTHER" id="PTHR11504:SF0">
    <property type="entry name" value="CYTOCHROME C OXIDASE SUBUNIT"/>
    <property type="match status" value="1"/>
</dbReference>
<dbReference type="GO" id="GO:0030234">
    <property type="term" value="F:enzyme regulator activity"/>
    <property type="evidence" value="ECO:0007669"/>
    <property type="project" value="TreeGrafter"/>
</dbReference>
<evidence type="ECO:0000313" key="8">
    <source>
        <dbReference type="Proteomes" id="UP000242146"/>
    </source>
</evidence>
<sequence>MNRALQPLRTVAVRRVGLRHESAAVAKYKTRMEHDREHAGKAAATWKNICIFVATPCLLAAGVNAYNLYKKHLEHLEHHPPHWVHYEYMNWRARPFFWGNNSLFFNPKVNHDANEDE</sequence>
<dbReference type="InterPro" id="IPR036418">
    <property type="entry name" value="Cyt_c_oxidase_su6a_sf"/>
</dbReference>
<protein>
    <submittedName>
        <fullName evidence="7">Mitochondrial cytochrome c oxidase subunit VIa</fullName>
    </submittedName>
</protein>
<gene>
    <name evidence="7" type="ORF">DM01DRAFT_1404306</name>
</gene>
<evidence type="ECO:0000256" key="4">
    <source>
        <dbReference type="ARBA" id="ARBA00023128"/>
    </source>
</evidence>
<dbReference type="Gene3D" id="4.10.95.10">
    <property type="entry name" value="Cytochrome c oxidase, subunit VIa"/>
    <property type="match status" value="1"/>
</dbReference>
<evidence type="ECO:0000313" key="7">
    <source>
        <dbReference type="EMBL" id="ORX61523.1"/>
    </source>
</evidence>